<dbReference type="PANTHER" id="PTHR42789">
    <property type="entry name" value="D-ISOMER SPECIFIC 2-HYDROXYACID DEHYDROGENASE FAMILY PROTEIN (AFU_ORTHOLOGUE AFUA_6G10090)"/>
    <property type="match status" value="1"/>
</dbReference>
<dbReference type="InterPro" id="IPR006139">
    <property type="entry name" value="D-isomer_2_OHA_DH_cat_dom"/>
</dbReference>
<dbReference type="Pfam" id="PF00389">
    <property type="entry name" value="2-Hacid_dh"/>
    <property type="match status" value="1"/>
</dbReference>
<dbReference type="Pfam" id="PF02826">
    <property type="entry name" value="2-Hacid_dh_C"/>
    <property type="match status" value="1"/>
</dbReference>
<dbReference type="Proteomes" id="UP000251835">
    <property type="component" value="Unassembled WGS sequence"/>
</dbReference>
<sequence length="317" mass="35073">MKKVLVTYDIPKKGLAILEEKGFQVDFPEKTYFTKEELIEKLPEYDALLAVFVREVDKEIIQAGKNLKIISNYGVGFNNIDIKVARDKDIAVTNTPVSVCEPTAELAFGLLLATMRNISGVNLGLRHDPDFKWGIMENLGNTLVGKRLGIIGMGNIGQAIARRALAFGMEVVYHNRNQLKKSIEDKYEAKYVSLKELLKTSDAVSLNVPLTDETHHLIDEKALKMMKESAFLVNTARGPVVDESALIEALERGRIAGAGLDVFEEEPHIPEALLDLPNVTLTPHTGSATFEDRILTGKEAAENIIAFFEGKPQNVVN</sequence>
<dbReference type="SUPFAM" id="SSF51735">
    <property type="entry name" value="NAD(P)-binding Rossmann-fold domains"/>
    <property type="match status" value="1"/>
</dbReference>
<keyword evidence="4" id="KW-0520">NAD</keyword>
<organism evidence="8 9">
    <name type="scientific">Balneicella halophila</name>
    <dbReference type="NCBI Taxonomy" id="1537566"/>
    <lineage>
        <taxon>Bacteria</taxon>
        <taxon>Pseudomonadati</taxon>
        <taxon>Bacteroidota</taxon>
        <taxon>Bacteroidia</taxon>
        <taxon>Bacteroidales</taxon>
        <taxon>Balneicellaceae</taxon>
        <taxon>Balneicella</taxon>
    </lineage>
</organism>
<feature type="domain" description="D-isomer specific 2-hydroxyacid dehydrogenase catalytic" evidence="6">
    <location>
        <begin position="4"/>
        <end position="317"/>
    </location>
</feature>
<evidence type="ECO:0000259" key="7">
    <source>
        <dbReference type="Pfam" id="PF02826"/>
    </source>
</evidence>
<keyword evidence="9" id="KW-1185">Reference proteome</keyword>
<evidence type="ECO:0000313" key="9">
    <source>
        <dbReference type="Proteomes" id="UP000251835"/>
    </source>
</evidence>
<dbReference type="PROSITE" id="PS00671">
    <property type="entry name" value="D_2_HYDROXYACID_DH_3"/>
    <property type="match status" value="1"/>
</dbReference>
<dbReference type="PROSITE" id="PS00670">
    <property type="entry name" value="D_2_HYDROXYACID_DH_2"/>
    <property type="match status" value="1"/>
</dbReference>
<dbReference type="PANTHER" id="PTHR42789:SF1">
    <property type="entry name" value="D-ISOMER SPECIFIC 2-HYDROXYACID DEHYDROGENASE FAMILY PROTEIN (AFU_ORTHOLOGUE AFUA_6G10090)"/>
    <property type="match status" value="1"/>
</dbReference>
<dbReference type="GO" id="GO:0051287">
    <property type="term" value="F:NAD binding"/>
    <property type="evidence" value="ECO:0007669"/>
    <property type="project" value="InterPro"/>
</dbReference>
<dbReference type="Gene3D" id="3.40.50.720">
    <property type="entry name" value="NAD(P)-binding Rossmann-like Domain"/>
    <property type="match status" value="2"/>
</dbReference>
<dbReference type="OrthoDB" id="9777288at2"/>
<evidence type="ECO:0000256" key="1">
    <source>
        <dbReference type="ARBA" id="ARBA00005854"/>
    </source>
</evidence>
<accession>A0A7L4UQ60</accession>
<dbReference type="InterPro" id="IPR029752">
    <property type="entry name" value="D-isomer_DH_CS1"/>
</dbReference>
<reference evidence="8 9" key="1">
    <citation type="submission" date="2018-05" db="EMBL/GenBank/DDBJ databases">
        <title>Genomic Encyclopedia of Type Strains, Phase IV (KMG-IV): sequencing the most valuable type-strain genomes for metagenomic binning, comparative biology and taxonomic classification.</title>
        <authorList>
            <person name="Goeker M."/>
        </authorList>
    </citation>
    <scope>NUCLEOTIDE SEQUENCE [LARGE SCALE GENOMIC DNA]</scope>
    <source>
        <strain evidence="8 9">DSM 28579</strain>
    </source>
</reference>
<feature type="domain" description="D-isomer specific 2-hydroxyacid dehydrogenase NAD-binding" evidence="7">
    <location>
        <begin position="108"/>
        <end position="286"/>
    </location>
</feature>
<evidence type="ECO:0000256" key="5">
    <source>
        <dbReference type="RuleBase" id="RU003719"/>
    </source>
</evidence>
<comment type="caution">
    <text evidence="8">The sequence shown here is derived from an EMBL/GenBank/DDBJ whole genome shotgun (WGS) entry which is preliminary data.</text>
</comment>
<name>A0A7L4UQ60_BALHA</name>
<keyword evidence="2" id="KW-0028">Amino-acid biosynthesis</keyword>
<dbReference type="SUPFAM" id="SSF52283">
    <property type="entry name" value="Formate/glycerate dehydrogenase catalytic domain-like"/>
    <property type="match status" value="1"/>
</dbReference>
<dbReference type="RefSeq" id="WP_116495477.1">
    <property type="nucleotide sequence ID" value="NZ_QENZ01000003.1"/>
</dbReference>
<proteinExistence type="inferred from homology"/>
<dbReference type="InterPro" id="IPR036291">
    <property type="entry name" value="NAD(P)-bd_dom_sf"/>
</dbReference>
<dbReference type="GO" id="GO:0016616">
    <property type="term" value="F:oxidoreductase activity, acting on the CH-OH group of donors, NAD or NADP as acceptor"/>
    <property type="evidence" value="ECO:0007669"/>
    <property type="project" value="InterPro"/>
</dbReference>
<keyword evidence="3 5" id="KW-0560">Oxidoreductase</keyword>
<gene>
    <name evidence="8" type="ORF">C7377_0198</name>
</gene>
<dbReference type="FunFam" id="3.40.50.720:FF:000203">
    <property type="entry name" value="D-3-phosphoglycerate dehydrogenase (SerA)"/>
    <property type="match status" value="1"/>
</dbReference>
<evidence type="ECO:0000259" key="6">
    <source>
        <dbReference type="Pfam" id="PF00389"/>
    </source>
</evidence>
<dbReference type="AlphaFoldDB" id="A0A7L4UQ60"/>
<dbReference type="InterPro" id="IPR050857">
    <property type="entry name" value="D-2-hydroxyacid_DH"/>
</dbReference>
<evidence type="ECO:0000256" key="3">
    <source>
        <dbReference type="ARBA" id="ARBA00023002"/>
    </source>
</evidence>
<evidence type="ECO:0000313" key="8">
    <source>
        <dbReference type="EMBL" id="PVX51906.1"/>
    </source>
</evidence>
<dbReference type="InterPro" id="IPR006140">
    <property type="entry name" value="D-isomer_DH_NAD-bd"/>
</dbReference>
<evidence type="ECO:0000256" key="2">
    <source>
        <dbReference type="ARBA" id="ARBA00022605"/>
    </source>
</evidence>
<dbReference type="EMBL" id="QENZ01000003">
    <property type="protein sequence ID" value="PVX51906.1"/>
    <property type="molecule type" value="Genomic_DNA"/>
</dbReference>
<comment type="similarity">
    <text evidence="1 5">Belongs to the D-isomer specific 2-hydroxyacid dehydrogenase family.</text>
</comment>
<dbReference type="GO" id="GO:0008652">
    <property type="term" value="P:amino acid biosynthetic process"/>
    <property type="evidence" value="ECO:0007669"/>
    <property type="project" value="UniProtKB-KW"/>
</dbReference>
<dbReference type="InterPro" id="IPR029753">
    <property type="entry name" value="D-isomer_DH_CS"/>
</dbReference>
<dbReference type="PROSITE" id="PS00065">
    <property type="entry name" value="D_2_HYDROXYACID_DH_1"/>
    <property type="match status" value="1"/>
</dbReference>
<evidence type="ECO:0000256" key="4">
    <source>
        <dbReference type="ARBA" id="ARBA00023027"/>
    </source>
</evidence>
<protein>
    <submittedName>
        <fullName evidence="8">Glyoxylate reductase</fullName>
    </submittedName>
</protein>